<protein>
    <submittedName>
        <fullName evidence="2">Ras family GTPase</fullName>
    </submittedName>
</protein>
<dbReference type="Pfam" id="PF00071">
    <property type="entry name" value="Ras"/>
    <property type="match status" value="1"/>
</dbReference>
<dbReference type="OrthoDB" id="5652423at2"/>
<proteinExistence type="inferred from homology"/>
<comment type="caution">
    <text evidence="2">The sequence shown here is derived from an EMBL/GenBank/DDBJ whole genome shotgun (WGS) entry which is preliminary data.</text>
</comment>
<reference evidence="2 3" key="1">
    <citation type="submission" date="2015-11" db="EMBL/GenBank/DDBJ databases">
        <title>Genomic analysis of 38 Legionella species identifies large and diverse effector repertoires.</title>
        <authorList>
            <person name="Burstein D."/>
            <person name="Amaro F."/>
            <person name="Zusman T."/>
            <person name="Lifshitz Z."/>
            <person name="Cohen O."/>
            <person name="Gilbert J.A."/>
            <person name="Pupko T."/>
            <person name="Shuman H.A."/>
            <person name="Segal G."/>
        </authorList>
    </citation>
    <scope>NUCLEOTIDE SEQUENCE [LARGE SCALE GENOMIC DNA]</scope>
    <source>
        <strain evidence="2 3">ATCC 49180</strain>
    </source>
</reference>
<dbReference type="NCBIfam" id="TIGR00231">
    <property type="entry name" value="small_GTP"/>
    <property type="match status" value="1"/>
</dbReference>
<dbReference type="InterPro" id="IPR001806">
    <property type="entry name" value="Small_GTPase"/>
</dbReference>
<sequence length="307" mass="35043">MEQKQEFNEHFKIILLGDNFVGKSCLLHTFCGGNVYSSDEYTDTMGVDQQIRLIKAFNKIIQLRIWDASGTPRLQKIVSSYFRHVDGTLICFDLTNRVSLQHTKEHIERLREIKKNVPIILVGCKADLGKCRGVCSEEAKKWAGELGLTYIEVSSLKKENIEQPFTQITDQIYIVNQLNKLKPKLEKFLNDYLKLINPKNRSVFFTEQNSDLTKEGALREEYKTLFDKLFHVKSVEELVEAYRKTVELLESADQLYKQDSPFLSTFVSSSLSTALKQTLDVLSGLLAHLSAAKEPKHQKAGAVTNSF</sequence>
<dbReference type="SMART" id="SM00175">
    <property type="entry name" value="RAB"/>
    <property type="match status" value="1"/>
</dbReference>
<dbReference type="PRINTS" id="PR00449">
    <property type="entry name" value="RASTRNSFRMNG"/>
</dbReference>
<dbReference type="PROSITE" id="PS51421">
    <property type="entry name" value="RAS"/>
    <property type="match status" value="1"/>
</dbReference>
<dbReference type="InterPro" id="IPR005225">
    <property type="entry name" value="Small_GTP-bd"/>
</dbReference>
<gene>
    <name evidence="2" type="ORF">Ltuc_0381</name>
</gene>
<keyword evidence="3" id="KW-1185">Reference proteome</keyword>
<organism evidence="2 3">
    <name type="scientific">Legionella tucsonensis</name>
    <dbReference type="NCBI Taxonomy" id="40335"/>
    <lineage>
        <taxon>Bacteria</taxon>
        <taxon>Pseudomonadati</taxon>
        <taxon>Pseudomonadota</taxon>
        <taxon>Gammaproteobacteria</taxon>
        <taxon>Legionellales</taxon>
        <taxon>Legionellaceae</taxon>
        <taxon>Legionella</taxon>
    </lineage>
</organism>
<dbReference type="STRING" id="40335.Ltuc_0381"/>
<dbReference type="SMART" id="SM00176">
    <property type="entry name" value="RAN"/>
    <property type="match status" value="1"/>
</dbReference>
<dbReference type="RefSeq" id="WP_058519674.1">
    <property type="nucleotide sequence ID" value="NZ_CAAAIP010000010.1"/>
</dbReference>
<dbReference type="PATRIC" id="fig|40335.7.peg.398"/>
<dbReference type="PANTHER" id="PTHR47979">
    <property type="entry name" value="DRAB11-RELATED"/>
    <property type="match status" value="1"/>
</dbReference>
<evidence type="ECO:0000313" key="3">
    <source>
        <dbReference type="Proteomes" id="UP000054693"/>
    </source>
</evidence>
<name>A0A0W0ZUB9_9GAMM</name>
<dbReference type="FunFam" id="3.40.50.300:FF:001447">
    <property type="entry name" value="Ras-related protein Rab-1B"/>
    <property type="match status" value="1"/>
</dbReference>
<dbReference type="InterPro" id="IPR027417">
    <property type="entry name" value="P-loop_NTPase"/>
</dbReference>
<dbReference type="SUPFAM" id="SSF52540">
    <property type="entry name" value="P-loop containing nucleoside triphosphate hydrolases"/>
    <property type="match status" value="1"/>
</dbReference>
<evidence type="ECO:0000313" key="2">
    <source>
        <dbReference type="EMBL" id="KTD72534.1"/>
    </source>
</evidence>
<evidence type="ECO:0000256" key="1">
    <source>
        <dbReference type="ARBA" id="ARBA00006270"/>
    </source>
</evidence>
<dbReference type="CDD" id="cd00154">
    <property type="entry name" value="Rab"/>
    <property type="match status" value="1"/>
</dbReference>
<dbReference type="EMBL" id="LNZA01000001">
    <property type="protein sequence ID" value="KTD72534.1"/>
    <property type="molecule type" value="Genomic_DNA"/>
</dbReference>
<dbReference type="GO" id="GO:0005525">
    <property type="term" value="F:GTP binding"/>
    <property type="evidence" value="ECO:0007669"/>
    <property type="project" value="InterPro"/>
</dbReference>
<dbReference type="SMART" id="SM00174">
    <property type="entry name" value="RHO"/>
    <property type="match status" value="1"/>
</dbReference>
<dbReference type="Gene3D" id="3.40.50.300">
    <property type="entry name" value="P-loop containing nucleotide triphosphate hydrolases"/>
    <property type="match status" value="1"/>
</dbReference>
<dbReference type="AlphaFoldDB" id="A0A0W0ZUB9"/>
<dbReference type="SMART" id="SM00173">
    <property type="entry name" value="RAS"/>
    <property type="match status" value="1"/>
</dbReference>
<comment type="similarity">
    <text evidence="1">Belongs to the small GTPase superfamily. Rab family.</text>
</comment>
<dbReference type="PROSITE" id="PS51420">
    <property type="entry name" value="RHO"/>
    <property type="match status" value="1"/>
</dbReference>
<accession>A0A0W0ZUB9</accession>
<dbReference type="PROSITE" id="PS51419">
    <property type="entry name" value="RAB"/>
    <property type="match status" value="1"/>
</dbReference>
<dbReference type="Proteomes" id="UP000054693">
    <property type="component" value="Unassembled WGS sequence"/>
</dbReference>
<dbReference type="InterPro" id="IPR050209">
    <property type="entry name" value="Rab_GTPases_membrane_traffic"/>
</dbReference>
<dbReference type="GO" id="GO:0003924">
    <property type="term" value="F:GTPase activity"/>
    <property type="evidence" value="ECO:0007669"/>
    <property type="project" value="InterPro"/>
</dbReference>